<dbReference type="EMBL" id="BMYR01000009">
    <property type="protein sequence ID" value="GGW67010.1"/>
    <property type="molecule type" value="Genomic_DNA"/>
</dbReference>
<evidence type="ECO:0000313" key="2">
    <source>
        <dbReference type="Proteomes" id="UP000634667"/>
    </source>
</evidence>
<reference evidence="2" key="1">
    <citation type="journal article" date="2019" name="Int. J. Syst. Evol. Microbiol.">
        <title>The Global Catalogue of Microorganisms (GCM) 10K type strain sequencing project: providing services to taxonomists for standard genome sequencing and annotation.</title>
        <authorList>
            <consortium name="The Broad Institute Genomics Platform"/>
            <consortium name="The Broad Institute Genome Sequencing Center for Infectious Disease"/>
            <person name="Wu L."/>
            <person name="Ma J."/>
        </authorList>
    </citation>
    <scope>NUCLEOTIDE SEQUENCE [LARGE SCALE GENOMIC DNA]</scope>
    <source>
        <strain evidence="2">KCTC 23723</strain>
    </source>
</reference>
<dbReference type="InterPro" id="IPR010319">
    <property type="entry name" value="Transglutaminase-like_Cys_pept"/>
</dbReference>
<dbReference type="PANTHER" id="PTHR39327">
    <property type="match status" value="1"/>
</dbReference>
<protein>
    <recommendedName>
        <fullName evidence="3">Transglutaminase</fullName>
    </recommendedName>
</protein>
<evidence type="ECO:0000313" key="1">
    <source>
        <dbReference type="EMBL" id="GGW67010.1"/>
    </source>
</evidence>
<evidence type="ECO:0008006" key="3">
    <source>
        <dbReference type="Google" id="ProtNLM"/>
    </source>
</evidence>
<dbReference type="SUPFAM" id="SSF54001">
    <property type="entry name" value="Cysteine proteinases"/>
    <property type="match status" value="1"/>
</dbReference>
<gene>
    <name evidence="1" type="ORF">GCM10008111_23800</name>
</gene>
<sequence>MLCLMVGLFINVGVSYALQLINVDKFIEFISTRYTVQSIARAEQYKTFLSEYAQRSEPEKIAAVNHFFHQHITYSTDLELYNQSDYWASPAELLGAGQGDCEDWAIAKYLSLRQLNIDDSKLRLVYVRARIGAIGSPLSQAHMVLAYYPSPGSEPLILDSLISAVLPASERNDLTPVFSFNAEGLWAGQSDMRSTQSPRARLSRWRDLLERLPNEGIVL</sequence>
<comment type="caution">
    <text evidence="1">The sequence shown here is derived from an EMBL/GenBank/DDBJ whole genome shotgun (WGS) entry which is preliminary data.</text>
</comment>
<organism evidence="1 2">
    <name type="scientific">Alishewanella tabrizica</name>
    <dbReference type="NCBI Taxonomy" id="671278"/>
    <lineage>
        <taxon>Bacteria</taxon>
        <taxon>Pseudomonadati</taxon>
        <taxon>Pseudomonadota</taxon>
        <taxon>Gammaproteobacteria</taxon>
        <taxon>Alteromonadales</taxon>
        <taxon>Alteromonadaceae</taxon>
        <taxon>Alishewanella</taxon>
    </lineage>
</organism>
<proteinExistence type="predicted"/>
<dbReference type="Pfam" id="PF06035">
    <property type="entry name" value="Peptidase_C93"/>
    <property type="match status" value="1"/>
</dbReference>
<name>A0ABQ2WT91_9ALTE</name>
<dbReference type="InterPro" id="IPR038765">
    <property type="entry name" value="Papain-like_cys_pep_sf"/>
</dbReference>
<dbReference type="Gene3D" id="3.10.620.30">
    <property type="match status" value="1"/>
</dbReference>
<keyword evidence="2" id="KW-1185">Reference proteome</keyword>
<accession>A0ABQ2WT91</accession>
<dbReference type="Proteomes" id="UP000634667">
    <property type="component" value="Unassembled WGS sequence"/>
</dbReference>
<dbReference type="PANTHER" id="PTHR39327:SF1">
    <property type="entry name" value="BLR5470 PROTEIN"/>
    <property type="match status" value="1"/>
</dbReference>